<evidence type="ECO:0000256" key="1">
    <source>
        <dbReference type="SAM" id="MobiDB-lite"/>
    </source>
</evidence>
<evidence type="ECO:0000313" key="4">
    <source>
        <dbReference type="Proteomes" id="UP000659630"/>
    </source>
</evidence>
<feature type="transmembrane region" description="Helical" evidence="2">
    <location>
        <begin position="12"/>
        <end position="34"/>
    </location>
</feature>
<reference evidence="3" key="1">
    <citation type="submission" date="2020-08" db="EMBL/GenBank/DDBJ databases">
        <title>Genome public.</title>
        <authorList>
            <person name="Liu C."/>
            <person name="Sun Q."/>
        </authorList>
    </citation>
    <scope>NUCLEOTIDE SEQUENCE</scope>
    <source>
        <strain evidence="3">BX8</strain>
    </source>
</reference>
<sequence>MRKEKTKLPGLMSLFTVTLILGLLTALGSTYQMFVDYDAFWGTEYASLAVIDIGLRLIELAMYVGMLVFIAQQKRTFLICFWVDYGCRVATFLFVLVMGGSAPSFLTPLVLPTIWAAYFYWSSNFAHAFTPYKPPLFSSEGMAPVTPAESPAVAADVSSSPQTPDAPAAAESVSPPSPPEAVTPQPAQEESSASVQ</sequence>
<feature type="transmembrane region" description="Helical" evidence="2">
    <location>
        <begin position="77"/>
        <end position="99"/>
    </location>
</feature>
<dbReference type="EMBL" id="JACONZ010000001">
    <property type="protein sequence ID" value="MBC5580156.1"/>
    <property type="molecule type" value="Genomic_DNA"/>
</dbReference>
<evidence type="ECO:0000256" key="2">
    <source>
        <dbReference type="SAM" id="Phobius"/>
    </source>
</evidence>
<feature type="compositionally biased region" description="Low complexity" evidence="1">
    <location>
        <begin position="148"/>
        <end position="174"/>
    </location>
</feature>
<keyword evidence="2" id="KW-0812">Transmembrane</keyword>
<feature type="region of interest" description="Disordered" evidence="1">
    <location>
        <begin position="148"/>
        <end position="196"/>
    </location>
</feature>
<gene>
    <name evidence="3" type="ORF">H8S23_01400</name>
</gene>
<feature type="transmembrane region" description="Helical" evidence="2">
    <location>
        <begin position="105"/>
        <end position="121"/>
    </location>
</feature>
<keyword evidence="2" id="KW-0472">Membrane</keyword>
<comment type="caution">
    <text evidence="3">The sequence shown here is derived from an EMBL/GenBank/DDBJ whole genome shotgun (WGS) entry which is preliminary data.</text>
</comment>
<evidence type="ECO:0000313" key="3">
    <source>
        <dbReference type="EMBL" id="MBC5580156.1"/>
    </source>
</evidence>
<proteinExistence type="predicted"/>
<organism evidence="3 4">
    <name type="scientific">Anaerofilum hominis</name>
    <dbReference type="NCBI Taxonomy" id="2763016"/>
    <lineage>
        <taxon>Bacteria</taxon>
        <taxon>Bacillati</taxon>
        <taxon>Bacillota</taxon>
        <taxon>Clostridia</taxon>
        <taxon>Eubacteriales</taxon>
        <taxon>Oscillospiraceae</taxon>
        <taxon>Anaerofilum</taxon>
    </lineage>
</organism>
<protein>
    <submittedName>
        <fullName evidence="3">Uncharacterized protein</fullName>
    </submittedName>
</protein>
<keyword evidence="4" id="KW-1185">Reference proteome</keyword>
<accession>A0A923I4F5</accession>
<keyword evidence="2" id="KW-1133">Transmembrane helix</keyword>
<feature type="transmembrane region" description="Helical" evidence="2">
    <location>
        <begin position="46"/>
        <end position="70"/>
    </location>
</feature>
<name>A0A923I4F5_9FIRM</name>
<dbReference type="AlphaFoldDB" id="A0A923I4F5"/>
<dbReference type="RefSeq" id="WP_186886527.1">
    <property type="nucleotide sequence ID" value="NZ_JACONZ010000001.1"/>
</dbReference>
<dbReference type="Proteomes" id="UP000659630">
    <property type="component" value="Unassembled WGS sequence"/>
</dbReference>